<keyword evidence="3" id="KW-1185">Reference proteome</keyword>
<feature type="compositionally biased region" description="Basic residues" evidence="1">
    <location>
        <begin position="26"/>
        <end position="35"/>
    </location>
</feature>
<name>A0ABY2HXF2_9MICO</name>
<reference evidence="2 3" key="1">
    <citation type="submission" date="2019-03" db="EMBL/GenBank/DDBJ databases">
        <title>Genomics of glacier-inhabiting Cryobacterium strains.</title>
        <authorList>
            <person name="Liu Q."/>
            <person name="Xin Y.-H."/>
        </authorList>
    </citation>
    <scope>NUCLEOTIDE SEQUENCE [LARGE SCALE GENOMIC DNA]</scope>
    <source>
        <strain evidence="2 3">Hh8</strain>
    </source>
</reference>
<feature type="region of interest" description="Disordered" evidence="1">
    <location>
        <begin position="1"/>
        <end position="41"/>
    </location>
</feature>
<dbReference type="Proteomes" id="UP000298252">
    <property type="component" value="Unassembled WGS sequence"/>
</dbReference>
<evidence type="ECO:0000313" key="3">
    <source>
        <dbReference type="Proteomes" id="UP000298252"/>
    </source>
</evidence>
<evidence type="ECO:0000313" key="2">
    <source>
        <dbReference type="EMBL" id="TFB73134.1"/>
    </source>
</evidence>
<comment type="caution">
    <text evidence="2">The sequence shown here is derived from an EMBL/GenBank/DDBJ whole genome shotgun (WGS) entry which is preliminary data.</text>
</comment>
<gene>
    <name evidence="2" type="ORF">E3O21_18930</name>
</gene>
<dbReference type="EMBL" id="SOFD01000041">
    <property type="protein sequence ID" value="TFB73134.1"/>
    <property type="molecule type" value="Genomic_DNA"/>
</dbReference>
<protein>
    <submittedName>
        <fullName evidence="2">Uncharacterized protein</fullName>
    </submittedName>
</protein>
<sequence>MGARERPSRRPQRRPAPPRELPGRGPRPRRPRVGARRAAQLPYVARELRSCARVAPPAQLRKSREA</sequence>
<evidence type="ECO:0000256" key="1">
    <source>
        <dbReference type="SAM" id="MobiDB-lite"/>
    </source>
</evidence>
<organism evidence="2 3">
    <name type="scientific">Cryobacterium flavum</name>
    <dbReference type="NCBI Taxonomy" id="1424659"/>
    <lineage>
        <taxon>Bacteria</taxon>
        <taxon>Bacillati</taxon>
        <taxon>Actinomycetota</taxon>
        <taxon>Actinomycetes</taxon>
        <taxon>Micrococcales</taxon>
        <taxon>Microbacteriaceae</taxon>
        <taxon>Cryobacterium</taxon>
    </lineage>
</organism>
<proteinExistence type="predicted"/>
<accession>A0ABY2HXF2</accession>